<evidence type="ECO:0000313" key="3">
    <source>
        <dbReference type="Proteomes" id="UP000187209"/>
    </source>
</evidence>
<keyword evidence="1" id="KW-0175">Coiled coil</keyword>
<organism evidence="2 3">
    <name type="scientific">Stentor coeruleus</name>
    <dbReference type="NCBI Taxonomy" id="5963"/>
    <lineage>
        <taxon>Eukaryota</taxon>
        <taxon>Sar</taxon>
        <taxon>Alveolata</taxon>
        <taxon>Ciliophora</taxon>
        <taxon>Postciliodesmatophora</taxon>
        <taxon>Heterotrichea</taxon>
        <taxon>Heterotrichida</taxon>
        <taxon>Stentoridae</taxon>
        <taxon>Stentor</taxon>
    </lineage>
</organism>
<dbReference type="EMBL" id="MPUH01001654">
    <property type="protein sequence ID" value="OMJ66701.1"/>
    <property type="molecule type" value="Genomic_DNA"/>
</dbReference>
<evidence type="ECO:0000256" key="1">
    <source>
        <dbReference type="SAM" id="Coils"/>
    </source>
</evidence>
<proteinExistence type="predicted"/>
<keyword evidence="3" id="KW-1185">Reference proteome</keyword>
<gene>
    <name evidence="2" type="ORF">SteCoe_36370</name>
</gene>
<name>A0A1R2AQB0_9CILI</name>
<dbReference type="Proteomes" id="UP000187209">
    <property type="component" value="Unassembled WGS sequence"/>
</dbReference>
<feature type="coiled-coil region" evidence="1">
    <location>
        <begin position="312"/>
        <end position="339"/>
    </location>
</feature>
<reference evidence="2 3" key="1">
    <citation type="submission" date="2016-11" db="EMBL/GenBank/DDBJ databases">
        <title>The macronuclear genome of Stentor coeruleus: a giant cell with tiny introns.</title>
        <authorList>
            <person name="Slabodnick M."/>
            <person name="Ruby J.G."/>
            <person name="Reiff S.B."/>
            <person name="Swart E.C."/>
            <person name="Gosai S."/>
            <person name="Prabakaran S."/>
            <person name="Witkowska E."/>
            <person name="Larue G.E."/>
            <person name="Fisher S."/>
            <person name="Freeman R.M."/>
            <person name="Gunawardena J."/>
            <person name="Chu W."/>
            <person name="Stover N.A."/>
            <person name="Gregory B.D."/>
            <person name="Nowacki M."/>
            <person name="Derisi J."/>
            <person name="Roy S.W."/>
            <person name="Marshall W.F."/>
            <person name="Sood P."/>
        </authorList>
    </citation>
    <scope>NUCLEOTIDE SEQUENCE [LARGE SCALE GENOMIC DNA]</scope>
    <source>
        <strain evidence="2">WM001</strain>
    </source>
</reference>
<accession>A0A1R2AQB0</accession>
<sequence>MENPIRSLDELDTIFPEEWHNIPKPLIDSILLLKNCIKAQFHVLSGLATDYAEFELKINKNFMSVQTAALESTEKVKSIDLAINESAKKIYNKFVAFRQDIENKTADKIQKQKIENEGKLTDIKDQLDTLTKKVESLITMSQAKDLVSSMITKSEAKSFQDFKNSYVIPEMAAQEKKLMDLILENSSRIELAENRFGHEVNLAMSKIADLVHRYKELKHISEVNFSNNDNEILNLHSKIQKLSDSAKKKEKELNEALENINEIHAKVNASRKDSNQKMEYYDRSIKNIEETLKSFTEGNGFLLANRSETALNNQFNVSIEVLKHNLTALKEEYDSKIEASKISIYKDVTSYFEAISYEQKVAFDKYVKVAQELEEKYAWLPINLNLLEGMSPLEARLFTVEARMRTEENARIKAFDHLQYLIKSALPLSITSPILEESSSHLSIAAEAPLFSNRNEDKKINHSPVASEWSKTAASHERRLRSGSESVSGIRLKHNQISEIDKSLERLSKAKFSKRTQLFPKYIKLDLAKFPRIQTPSSQSNHMNTFKS</sequence>
<protein>
    <submittedName>
        <fullName evidence="2">Uncharacterized protein</fullName>
    </submittedName>
</protein>
<dbReference type="AlphaFoldDB" id="A0A1R2AQB0"/>
<comment type="caution">
    <text evidence="2">The sequence shown here is derived from an EMBL/GenBank/DDBJ whole genome shotgun (WGS) entry which is preliminary data.</text>
</comment>
<evidence type="ECO:0000313" key="2">
    <source>
        <dbReference type="EMBL" id="OMJ66701.1"/>
    </source>
</evidence>
<feature type="coiled-coil region" evidence="1">
    <location>
        <begin position="232"/>
        <end position="273"/>
    </location>
</feature>